<sequence length="113" mass="12997">MHEPAVITIYGAEQICASCVNLPSSKDTFEWLEAAVKRKFPDQTVIMDYVDIMNPPKEAKKQQFAKKVLEEDMFYPVVLIGDKVVAEGNPRLKTIFKELERYGYQSIDHTKNE</sequence>
<dbReference type="Gene3D" id="3.40.30.30">
    <property type="entry name" value="Hypothetical protein sa0798"/>
    <property type="match status" value="1"/>
</dbReference>
<evidence type="ECO:0000313" key="2">
    <source>
        <dbReference type="Proteomes" id="UP001208656"/>
    </source>
</evidence>
<keyword evidence="2" id="KW-1185">Reference proteome</keyword>
<gene>
    <name evidence="1" type="ORF">OEV82_03470</name>
</gene>
<dbReference type="InterPro" id="IPR038218">
    <property type="entry name" value="YuzD-like_sp"/>
</dbReference>
<dbReference type="RefSeq" id="WP_263061045.1">
    <property type="nucleotide sequence ID" value="NZ_JAOUSE010000005.1"/>
</dbReference>
<proteinExistence type="predicted"/>
<dbReference type="SUPFAM" id="SSF52833">
    <property type="entry name" value="Thioredoxin-like"/>
    <property type="match status" value="1"/>
</dbReference>
<dbReference type="PIRSF" id="PIRSF010603">
    <property type="entry name" value="UCP010603"/>
    <property type="match status" value="1"/>
</dbReference>
<dbReference type="InterPro" id="IPR009190">
    <property type="entry name" value="DUF1462"/>
</dbReference>
<protein>
    <submittedName>
        <fullName evidence="1">YuzD family protein</fullName>
    </submittedName>
</protein>
<dbReference type="EMBL" id="JAOUSE010000005">
    <property type="protein sequence ID" value="MCU9593516.1"/>
    <property type="molecule type" value="Genomic_DNA"/>
</dbReference>
<dbReference type="Pfam" id="PF07315">
    <property type="entry name" value="DUF1462"/>
    <property type="match status" value="1"/>
</dbReference>
<evidence type="ECO:0000313" key="1">
    <source>
        <dbReference type="EMBL" id="MCU9593516.1"/>
    </source>
</evidence>
<organism evidence="1 2">
    <name type="scientific">Pallidibacillus thermolactis</name>
    <dbReference type="NCBI Taxonomy" id="251051"/>
    <lineage>
        <taxon>Bacteria</taxon>
        <taxon>Bacillati</taxon>
        <taxon>Bacillota</taxon>
        <taxon>Bacilli</taxon>
        <taxon>Bacillales</taxon>
        <taxon>Bacillaceae</taxon>
        <taxon>Pallidibacillus</taxon>
    </lineage>
</organism>
<dbReference type="InterPro" id="IPR036249">
    <property type="entry name" value="Thioredoxin-like_sf"/>
</dbReference>
<reference evidence="1 2" key="1">
    <citation type="submission" date="2022-10" db="EMBL/GenBank/DDBJ databases">
        <title>Description of Fervidibacillus gen. nov. in the family Fervidibacillaceae fam. nov. with two species, Fervidibacillus albus sp. nov., and Fervidibacillus halotolerans sp. nov., isolated from tidal flat sediments.</title>
        <authorList>
            <person name="Kwon K.K."/>
            <person name="Yang S.-H."/>
        </authorList>
    </citation>
    <scope>NUCLEOTIDE SEQUENCE [LARGE SCALE GENOMIC DNA]</scope>
    <source>
        <strain evidence="1 2">DSM 23332</strain>
    </source>
</reference>
<name>A0ABT2WDH2_9BACI</name>
<dbReference type="Proteomes" id="UP001208656">
    <property type="component" value="Unassembled WGS sequence"/>
</dbReference>
<accession>A0ABT2WDH2</accession>
<comment type="caution">
    <text evidence="1">The sequence shown here is derived from an EMBL/GenBank/DDBJ whole genome shotgun (WGS) entry which is preliminary data.</text>
</comment>